<dbReference type="SUPFAM" id="SSF55831">
    <property type="entry name" value="Thymidylate synthase/dCMP hydroxymethylase"/>
    <property type="match status" value="1"/>
</dbReference>
<feature type="domain" description="Thymidylate synthase/dCMP hydroxymethylase" evidence="2">
    <location>
        <begin position="3"/>
        <end position="53"/>
    </location>
</feature>
<dbReference type="EMBL" id="QVMU01000053">
    <property type="protein sequence ID" value="RJX64745.1"/>
    <property type="molecule type" value="Genomic_DNA"/>
</dbReference>
<dbReference type="InterPro" id="IPR036926">
    <property type="entry name" value="Thymidate_synth/dCMP_Mease_sf"/>
</dbReference>
<keyword evidence="4" id="KW-1185">Reference proteome</keyword>
<name>A0A3A6Q4I3_9VIBR</name>
<sequence>MRNYQELLKYVIDCGTETADRTGVGTISIFGETLRWDLSKGFPATTCKELKFQG</sequence>
<organism evidence="3 4">
    <name type="scientific">Vibrio sinensis</name>
    <dbReference type="NCBI Taxonomy" id="2302434"/>
    <lineage>
        <taxon>Bacteria</taxon>
        <taxon>Pseudomonadati</taxon>
        <taxon>Pseudomonadota</taxon>
        <taxon>Gammaproteobacteria</taxon>
        <taxon>Vibrionales</taxon>
        <taxon>Vibrionaceae</taxon>
        <taxon>Vibrio</taxon>
    </lineage>
</organism>
<gene>
    <name evidence="3" type="ORF">DZ860_23425</name>
</gene>
<comment type="caution">
    <text evidence="3">The sequence shown here is derived from an EMBL/GenBank/DDBJ whole genome shotgun (WGS) entry which is preliminary data.</text>
</comment>
<protein>
    <recommendedName>
        <fullName evidence="2">Thymidylate synthase/dCMP hydroxymethylase domain-containing protein</fullName>
    </recommendedName>
</protein>
<dbReference type="GO" id="GO:0016740">
    <property type="term" value="F:transferase activity"/>
    <property type="evidence" value="ECO:0007669"/>
    <property type="project" value="UniProtKB-KW"/>
</dbReference>
<evidence type="ECO:0000313" key="4">
    <source>
        <dbReference type="Proteomes" id="UP000273252"/>
    </source>
</evidence>
<accession>A0A3A6Q4I3</accession>
<evidence type="ECO:0000256" key="1">
    <source>
        <dbReference type="ARBA" id="ARBA00022679"/>
    </source>
</evidence>
<proteinExistence type="predicted"/>
<dbReference type="InterPro" id="IPR023451">
    <property type="entry name" value="Thymidate_synth/dCMP_Mease_dom"/>
</dbReference>
<dbReference type="RefSeq" id="WP_077880258.1">
    <property type="nucleotide sequence ID" value="NZ_QVMU01000053.1"/>
</dbReference>
<evidence type="ECO:0000313" key="3">
    <source>
        <dbReference type="EMBL" id="RJX64745.1"/>
    </source>
</evidence>
<dbReference type="Proteomes" id="UP000273252">
    <property type="component" value="Unassembled WGS sequence"/>
</dbReference>
<dbReference type="Pfam" id="PF00303">
    <property type="entry name" value="Thymidylat_synt"/>
    <property type="match status" value="1"/>
</dbReference>
<keyword evidence="1" id="KW-0808">Transferase</keyword>
<reference evidence="3 4" key="1">
    <citation type="submission" date="2018-08" db="EMBL/GenBank/DDBJ databases">
        <title>Vibrio isolated from the Eastern China Marginal Seas.</title>
        <authorList>
            <person name="Li Y."/>
        </authorList>
    </citation>
    <scope>NUCLEOTIDE SEQUENCE [LARGE SCALE GENOMIC DNA]</scope>
    <source>
        <strain evidence="3 4">BEI233</strain>
    </source>
</reference>
<dbReference type="AlphaFoldDB" id="A0A3A6Q4I3"/>
<dbReference type="Gene3D" id="3.30.572.10">
    <property type="entry name" value="Thymidylate synthase/dCMP hydroxymethylase domain"/>
    <property type="match status" value="1"/>
</dbReference>
<evidence type="ECO:0000259" key="2">
    <source>
        <dbReference type="Pfam" id="PF00303"/>
    </source>
</evidence>
<dbReference type="OrthoDB" id="9774633at2"/>